<accession>A0ABV7L8K3</accession>
<name>A0ABV7L8K3_9PROT</name>
<proteinExistence type="inferred from homology"/>
<evidence type="ECO:0000256" key="1">
    <source>
        <dbReference type="ARBA" id="ARBA00000385"/>
    </source>
</evidence>
<evidence type="ECO:0000313" key="8">
    <source>
        <dbReference type="EMBL" id="MFC3230840.1"/>
    </source>
</evidence>
<feature type="active site" description="Nucleophile" evidence="5">
    <location>
        <position position="47"/>
    </location>
</feature>
<comment type="function">
    <text evidence="5">Responsible for synthesis of pseudouridine from uracil-55 in the psi GC loop of transfer RNAs.</text>
</comment>
<dbReference type="SUPFAM" id="SSF55120">
    <property type="entry name" value="Pseudouridine synthase"/>
    <property type="match status" value="1"/>
</dbReference>
<dbReference type="InterPro" id="IPR032819">
    <property type="entry name" value="TruB_C"/>
</dbReference>
<evidence type="ECO:0000259" key="6">
    <source>
        <dbReference type="Pfam" id="PF01509"/>
    </source>
</evidence>
<evidence type="ECO:0000256" key="5">
    <source>
        <dbReference type="HAMAP-Rule" id="MF_01080"/>
    </source>
</evidence>
<dbReference type="PANTHER" id="PTHR13767">
    <property type="entry name" value="TRNA-PSEUDOURIDINE SYNTHASE"/>
    <property type="match status" value="1"/>
</dbReference>
<sequence length="310" mass="33100">MARRRKGEPVHGWLAVDKPQGMTSAAVVGRLKRWTRAAKVGHAGTLDPLATGVLPLAFGEATKTVSHAQEGRKRYRFEVRFGEGRETDDSEGAVTARSDARPARPALEDALAGFRGLIWQRPPAYSAIKSGGQRAYDLARAGSPPDLPPRQVRIDALALLDVEMPAGPAELVDVAVLEAEVGKGFYVRALARDLGEALGVPAHVGALRRLQVGAFTEDLALPLDKLEEMCEKGALVPNLLPVETALDDIPALALTGEQANRLRAGQSVRVLRTPGLPEGEGDCYAVADGKPVALAQVRAGEMHPLRVFNL</sequence>
<keyword evidence="3 5" id="KW-0819">tRNA processing</keyword>
<feature type="domain" description="tRNA pseudouridylate synthase B C-terminal" evidence="7">
    <location>
        <begin position="188"/>
        <end position="246"/>
    </location>
</feature>
<keyword evidence="4 5" id="KW-0413">Isomerase</keyword>
<protein>
    <recommendedName>
        <fullName evidence="5">tRNA pseudouridine synthase B</fullName>
        <ecNumber evidence="5">5.4.99.25</ecNumber>
    </recommendedName>
    <alternativeName>
        <fullName evidence="5">tRNA pseudouridine(55) synthase</fullName>
        <shortName evidence="5">Psi55 synthase</shortName>
    </alternativeName>
    <alternativeName>
        <fullName evidence="5">tRNA pseudouridylate synthase</fullName>
    </alternativeName>
    <alternativeName>
        <fullName evidence="5">tRNA-uridine isomerase</fullName>
    </alternativeName>
</protein>
<gene>
    <name evidence="5 8" type="primary">truB</name>
    <name evidence="8" type="ORF">ACFOGJ_26585</name>
</gene>
<dbReference type="Pfam" id="PF01509">
    <property type="entry name" value="TruB_N"/>
    <property type="match status" value="1"/>
</dbReference>
<evidence type="ECO:0000313" key="9">
    <source>
        <dbReference type="Proteomes" id="UP001595528"/>
    </source>
</evidence>
<evidence type="ECO:0000256" key="2">
    <source>
        <dbReference type="ARBA" id="ARBA00005642"/>
    </source>
</evidence>
<evidence type="ECO:0000256" key="3">
    <source>
        <dbReference type="ARBA" id="ARBA00022694"/>
    </source>
</evidence>
<evidence type="ECO:0000259" key="7">
    <source>
        <dbReference type="Pfam" id="PF16198"/>
    </source>
</evidence>
<dbReference type="HAMAP" id="MF_01080">
    <property type="entry name" value="TruB_bact"/>
    <property type="match status" value="1"/>
</dbReference>
<comment type="catalytic activity">
    <reaction evidence="1 5">
        <text>uridine(55) in tRNA = pseudouridine(55) in tRNA</text>
        <dbReference type="Rhea" id="RHEA:42532"/>
        <dbReference type="Rhea" id="RHEA-COMP:10101"/>
        <dbReference type="Rhea" id="RHEA-COMP:10102"/>
        <dbReference type="ChEBI" id="CHEBI:65314"/>
        <dbReference type="ChEBI" id="CHEBI:65315"/>
        <dbReference type="EC" id="5.4.99.25"/>
    </reaction>
</comment>
<reference evidence="9" key="1">
    <citation type="journal article" date="2019" name="Int. J. Syst. Evol. Microbiol.">
        <title>The Global Catalogue of Microorganisms (GCM) 10K type strain sequencing project: providing services to taxonomists for standard genome sequencing and annotation.</title>
        <authorList>
            <consortium name="The Broad Institute Genomics Platform"/>
            <consortium name="The Broad Institute Genome Sequencing Center for Infectious Disease"/>
            <person name="Wu L."/>
            <person name="Ma J."/>
        </authorList>
    </citation>
    <scope>NUCLEOTIDE SEQUENCE [LARGE SCALE GENOMIC DNA]</scope>
    <source>
        <strain evidence="9">KCTC 42964</strain>
    </source>
</reference>
<dbReference type="EMBL" id="JBHRTR010000050">
    <property type="protein sequence ID" value="MFC3230840.1"/>
    <property type="molecule type" value="Genomic_DNA"/>
</dbReference>
<dbReference type="Proteomes" id="UP001595528">
    <property type="component" value="Unassembled WGS sequence"/>
</dbReference>
<comment type="similarity">
    <text evidence="2 5">Belongs to the pseudouridine synthase TruB family. Type 1 subfamily.</text>
</comment>
<dbReference type="RefSeq" id="WP_379906299.1">
    <property type="nucleotide sequence ID" value="NZ_JBHRTR010000050.1"/>
</dbReference>
<organism evidence="8 9">
    <name type="scientific">Marinibaculum pumilum</name>
    <dbReference type="NCBI Taxonomy" id="1766165"/>
    <lineage>
        <taxon>Bacteria</taxon>
        <taxon>Pseudomonadati</taxon>
        <taxon>Pseudomonadota</taxon>
        <taxon>Alphaproteobacteria</taxon>
        <taxon>Rhodospirillales</taxon>
        <taxon>Rhodospirillaceae</taxon>
        <taxon>Marinibaculum</taxon>
    </lineage>
</organism>
<dbReference type="InterPro" id="IPR002501">
    <property type="entry name" value="PsdUridine_synth_N"/>
</dbReference>
<dbReference type="Pfam" id="PF16198">
    <property type="entry name" value="TruB_C_2"/>
    <property type="match status" value="1"/>
</dbReference>
<feature type="domain" description="Pseudouridine synthase II N-terminal" evidence="6">
    <location>
        <begin position="32"/>
        <end position="187"/>
    </location>
</feature>
<dbReference type="NCBIfam" id="TIGR00431">
    <property type="entry name" value="TruB"/>
    <property type="match status" value="1"/>
</dbReference>
<dbReference type="EC" id="5.4.99.25" evidence="5"/>
<dbReference type="CDD" id="cd02573">
    <property type="entry name" value="PseudoU_synth_EcTruB"/>
    <property type="match status" value="1"/>
</dbReference>
<dbReference type="InterPro" id="IPR020103">
    <property type="entry name" value="PsdUridine_synth_cat_dom_sf"/>
</dbReference>
<comment type="caution">
    <text evidence="8">The sequence shown here is derived from an EMBL/GenBank/DDBJ whole genome shotgun (WGS) entry which is preliminary data.</text>
</comment>
<evidence type="ECO:0000256" key="4">
    <source>
        <dbReference type="ARBA" id="ARBA00023235"/>
    </source>
</evidence>
<keyword evidence="9" id="KW-1185">Reference proteome</keyword>
<dbReference type="Gene3D" id="3.30.2350.10">
    <property type="entry name" value="Pseudouridine synthase"/>
    <property type="match status" value="1"/>
</dbReference>
<dbReference type="InterPro" id="IPR014780">
    <property type="entry name" value="tRNA_psdUridine_synth_TruB"/>
</dbReference>
<dbReference type="PANTHER" id="PTHR13767:SF2">
    <property type="entry name" value="PSEUDOURIDYLATE SYNTHASE TRUB1"/>
    <property type="match status" value="1"/>
</dbReference>
<dbReference type="GO" id="GO:0160148">
    <property type="term" value="F:tRNA pseudouridine(55) synthase activity"/>
    <property type="evidence" value="ECO:0007669"/>
    <property type="project" value="UniProtKB-EC"/>
</dbReference>